<dbReference type="EMBL" id="RRYP01017273">
    <property type="protein sequence ID" value="TNV74216.1"/>
    <property type="molecule type" value="Genomic_DNA"/>
</dbReference>
<dbReference type="Pfam" id="PF13181">
    <property type="entry name" value="TPR_8"/>
    <property type="match status" value="2"/>
</dbReference>
<evidence type="ECO:0000256" key="3">
    <source>
        <dbReference type="ARBA" id="ARBA00011970"/>
    </source>
</evidence>
<protein>
    <recommendedName>
        <fullName evidence="3">protein O-GlcNAc transferase</fullName>
        <ecNumber evidence="3">2.4.1.255</ecNumber>
    </recommendedName>
</protein>
<dbReference type="Gene3D" id="1.25.40.10">
    <property type="entry name" value="Tetratricopeptide repeat domain"/>
    <property type="match status" value="2"/>
</dbReference>
<dbReference type="PROSITE" id="PS50005">
    <property type="entry name" value="TPR"/>
    <property type="match status" value="3"/>
</dbReference>
<comment type="caution">
    <text evidence="11">The sequence shown here is derived from an EMBL/GenBank/DDBJ whole genome shotgun (WGS) entry which is preliminary data.</text>
</comment>
<feature type="compositionally biased region" description="Polar residues" evidence="9">
    <location>
        <begin position="658"/>
        <end position="673"/>
    </location>
</feature>
<keyword evidence="7 8" id="KW-0802">TPR repeat</keyword>
<keyword evidence="12" id="KW-1185">Reference proteome</keyword>
<reference evidence="11" key="1">
    <citation type="submission" date="2019-06" db="EMBL/GenBank/DDBJ databases">
        <authorList>
            <person name="Zheng W."/>
        </authorList>
    </citation>
    <scope>NUCLEOTIDE SEQUENCE</scope>
    <source>
        <strain evidence="11">QDHG01</strain>
    </source>
</reference>
<dbReference type="InterPro" id="IPR011990">
    <property type="entry name" value="TPR-like_helical_dom_sf"/>
</dbReference>
<dbReference type="SUPFAM" id="SSF48452">
    <property type="entry name" value="TPR-like"/>
    <property type="match status" value="1"/>
</dbReference>
<evidence type="ECO:0000313" key="12">
    <source>
        <dbReference type="Proteomes" id="UP000785679"/>
    </source>
</evidence>
<dbReference type="Proteomes" id="UP000785679">
    <property type="component" value="Unassembled WGS sequence"/>
</dbReference>
<evidence type="ECO:0000256" key="6">
    <source>
        <dbReference type="ARBA" id="ARBA00022737"/>
    </source>
</evidence>
<dbReference type="OrthoDB" id="311340at2759"/>
<evidence type="ECO:0000256" key="8">
    <source>
        <dbReference type="PROSITE-ProRule" id="PRU00339"/>
    </source>
</evidence>
<evidence type="ECO:0000256" key="7">
    <source>
        <dbReference type="ARBA" id="ARBA00022803"/>
    </source>
</evidence>
<evidence type="ECO:0000259" key="10">
    <source>
        <dbReference type="Pfam" id="PF13844"/>
    </source>
</evidence>
<dbReference type="GO" id="GO:0006493">
    <property type="term" value="P:protein O-linked glycosylation"/>
    <property type="evidence" value="ECO:0007669"/>
    <property type="project" value="TreeGrafter"/>
</dbReference>
<evidence type="ECO:0000256" key="1">
    <source>
        <dbReference type="ARBA" id="ARBA00004922"/>
    </source>
</evidence>
<feature type="domain" description="O-GlcNAc transferase C-terminal" evidence="10">
    <location>
        <begin position="419"/>
        <end position="577"/>
    </location>
</feature>
<comment type="similarity">
    <text evidence="2">Belongs to the glycosyltransferase 41 family. O-GlcNAc transferase subfamily.</text>
</comment>
<feature type="domain" description="O-GlcNAc transferase C-terminal" evidence="10">
    <location>
        <begin position="160"/>
        <end position="409"/>
    </location>
</feature>
<sequence length="703" mass="81167">MYPELSQMLSNLYGQLGSIYSHLEDNEKAYTHLNQAVSYDDGNLVNWISLATLDLKLNKGDSCMQICQRILDFDANNSKAIELQGDLHHKFGQLEQAFMFYKKAIEVNPESHSANSSIGDIFRNKGKLKEAIEHYKKAISVRIDLADTFSKLCNAKLHCCDWEQQDEYYQHLYELVCKQMQTSNELPCVDPFSIFMYSQFTPEQKFLICKRYAEQKKQMTLRNIVASSGRKFTGYKHQKVQIYDRANASLFKIRLGYVSYDFADHPLAHLLASIFAFHDRSRFQVVAFSLRKNDGSEWRQKIERGCDEFYEIPECRNSVELADFIHSKNIQILFNLNGWTTGERTDVFVLRPAPLQVSYMGFCGSMGGDFMDYLVTDEVASPVSVIDKIYQEKAIYMPHSYFVNDYMQSSQYVFSPTRSTRPQYNLPPDKFIFANFNQLYKLDPATYTVWMNIMRRVPNSVLWLLEYPADARENLWREAEARGVSRDRIIITPKAQKHEHIERCHLADLCLDNPITNGHTTTVDLLWSGLPIITYPISDNMPSRVAASLCCALECPEQVVQSYQEYEEYAVRLATSQHGDSKGIDVSAIPKEIRERPHGSNELKYLRAKVQAKRMSAPLFNTRMWVEHLEVGLLEAWRRYSQASQQQQVKQQATSVQESSPWGPTASNSSPQKEQIEFDTAPPYPLQHIRVADLLQQQKVKRV</sequence>
<dbReference type="Pfam" id="PF13844">
    <property type="entry name" value="Glyco_transf_41"/>
    <property type="match status" value="2"/>
</dbReference>
<evidence type="ECO:0000256" key="4">
    <source>
        <dbReference type="ARBA" id="ARBA00022676"/>
    </source>
</evidence>
<comment type="pathway">
    <text evidence="1">Protein modification; protein glycosylation.</text>
</comment>
<dbReference type="PANTHER" id="PTHR44998">
    <property type="match status" value="1"/>
</dbReference>
<accession>A0A8J8NGK7</accession>
<dbReference type="Pfam" id="PF13414">
    <property type="entry name" value="TPR_11"/>
    <property type="match status" value="1"/>
</dbReference>
<name>A0A8J8NGK7_HALGN</name>
<evidence type="ECO:0000256" key="2">
    <source>
        <dbReference type="ARBA" id="ARBA00005386"/>
    </source>
</evidence>
<proteinExistence type="inferred from homology"/>
<dbReference type="InterPro" id="IPR019734">
    <property type="entry name" value="TPR_rpt"/>
</dbReference>
<organism evidence="11 12">
    <name type="scientific">Halteria grandinella</name>
    <dbReference type="NCBI Taxonomy" id="5974"/>
    <lineage>
        <taxon>Eukaryota</taxon>
        <taxon>Sar</taxon>
        <taxon>Alveolata</taxon>
        <taxon>Ciliophora</taxon>
        <taxon>Intramacronucleata</taxon>
        <taxon>Spirotrichea</taxon>
        <taxon>Stichotrichia</taxon>
        <taxon>Sporadotrichida</taxon>
        <taxon>Halteriidae</taxon>
        <taxon>Halteria</taxon>
    </lineage>
</organism>
<keyword evidence="6" id="KW-0677">Repeat</keyword>
<gene>
    <name evidence="11" type="ORF">FGO68_gene15138</name>
</gene>
<dbReference type="AlphaFoldDB" id="A0A8J8NGK7"/>
<keyword evidence="5" id="KW-0808">Transferase</keyword>
<feature type="repeat" description="TPR" evidence="8">
    <location>
        <begin position="10"/>
        <end position="43"/>
    </location>
</feature>
<dbReference type="SMART" id="SM00028">
    <property type="entry name" value="TPR"/>
    <property type="match status" value="3"/>
</dbReference>
<dbReference type="Gene3D" id="3.40.50.11380">
    <property type="match status" value="1"/>
</dbReference>
<evidence type="ECO:0000256" key="5">
    <source>
        <dbReference type="ARBA" id="ARBA00022679"/>
    </source>
</evidence>
<dbReference type="Gene3D" id="3.40.50.2000">
    <property type="entry name" value="Glycogen Phosphorylase B"/>
    <property type="match status" value="1"/>
</dbReference>
<feature type="region of interest" description="Disordered" evidence="9">
    <location>
        <begin position="649"/>
        <end position="682"/>
    </location>
</feature>
<evidence type="ECO:0000256" key="9">
    <source>
        <dbReference type="SAM" id="MobiDB-lite"/>
    </source>
</evidence>
<feature type="repeat" description="TPR" evidence="8">
    <location>
        <begin position="112"/>
        <end position="145"/>
    </location>
</feature>
<dbReference type="InterPro" id="IPR029489">
    <property type="entry name" value="OGT/SEC/SPY_C"/>
</dbReference>
<dbReference type="GO" id="GO:0097363">
    <property type="term" value="F:protein O-acetylglucosaminyltransferase activity"/>
    <property type="evidence" value="ECO:0007669"/>
    <property type="project" value="UniProtKB-EC"/>
</dbReference>
<dbReference type="PANTHER" id="PTHR44998:SF1">
    <property type="entry name" value="UDP-N-ACETYLGLUCOSAMINE--PEPTIDE N-ACETYLGLUCOSAMINYLTRANSFERASE 110 KDA SUBUNIT"/>
    <property type="match status" value="1"/>
</dbReference>
<evidence type="ECO:0000313" key="11">
    <source>
        <dbReference type="EMBL" id="TNV74216.1"/>
    </source>
</evidence>
<keyword evidence="4" id="KW-0328">Glycosyltransferase</keyword>
<feature type="repeat" description="TPR" evidence="8">
    <location>
        <begin position="78"/>
        <end position="111"/>
    </location>
</feature>
<dbReference type="EC" id="2.4.1.255" evidence="3"/>